<feature type="signal peptide" evidence="1">
    <location>
        <begin position="1"/>
        <end position="20"/>
    </location>
</feature>
<dbReference type="Gene3D" id="2.40.160.10">
    <property type="entry name" value="Porin"/>
    <property type="match status" value="1"/>
</dbReference>
<evidence type="ECO:0000313" key="3">
    <source>
        <dbReference type="Proteomes" id="UP000736328"/>
    </source>
</evidence>
<proteinExistence type="predicted"/>
<sequence>MKHGLYMVLLGFAISACLQAQENETGTLPGLRGAPSNLPDISVIGDIAGMATDAADDVDRNKIVVREIELALQGYIYPQMRADIFLAMHRHDGSIEPELCEASAGLLDILGCLGARAGNIHVDFGKINKIHQHERPYADQPMVLSSFFGEHGLVGEGASISCLLPLPFFLQAEIGAWRIPSAHHHEGEEEEPSFGLADETYTGRLWASFSPGKKTELELGASGATGRGSHFEHHLDRAQVAGGDVTFKYWPSTFTRLIIQAEALHLVREVPVGTLRKWGTYGYIGYQPGKHWEAGMRYDWTEDAFPDGSIDDIVSGILAYKFTETTKLRLQAGYHPRERN</sequence>
<dbReference type="EMBL" id="JACQXR010000005">
    <property type="protein sequence ID" value="MBI4725720.1"/>
    <property type="molecule type" value="Genomic_DNA"/>
</dbReference>
<feature type="non-terminal residue" evidence="2">
    <location>
        <position position="340"/>
    </location>
</feature>
<dbReference type="AlphaFoldDB" id="A0A933MJI9"/>
<name>A0A933MJI9_UNCT6</name>
<organism evidence="2 3">
    <name type="scientific">candidate division TA06 bacterium</name>
    <dbReference type="NCBI Taxonomy" id="2250710"/>
    <lineage>
        <taxon>Bacteria</taxon>
        <taxon>Bacteria division TA06</taxon>
    </lineage>
</organism>
<comment type="caution">
    <text evidence="2">The sequence shown here is derived from an EMBL/GenBank/DDBJ whole genome shotgun (WGS) entry which is preliminary data.</text>
</comment>
<dbReference type="InterPro" id="IPR023614">
    <property type="entry name" value="Porin_dom_sf"/>
</dbReference>
<gene>
    <name evidence="2" type="ORF">HY768_00590</name>
</gene>
<protein>
    <recommendedName>
        <fullName evidence="4">Transporter</fullName>
    </recommendedName>
</protein>
<accession>A0A933MJI9</accession>
<dbReference type="PROSITE" id="PS51257">
    <property type="entry name" value="PROKAR_LIPOPROTEIN"/>
    <property type="match status" value="1"/>
</dbReference>
<reference evidence="2" key="1">
    <citation type="submission" date="2020-07" db="EMBL/GenBank/DDBJ databases">
        <title>Huge and variable diversity of episymbiotic CPR bacteria and DPANN archaea in groundwater ecosystems.</title>
        <authorList>
            <person name="He C.Y."/>
            <person name="Keren R."/>
            <person name="Whittaker M."/>
            <person name="Farag I.F."/>
            <person name="Doudna J."/>
            <person name="Cate J.H.D."/>
            <person name="Banfield J.F."/>
        </authorList>
    </citation>
    <scope>NUCLEOTIDE SEQUENCE</scope>
    <source>
        <strain evidence="2">NC_groundwater_1520_Pr4_B-0.1um_53_5</strain>
    </source>
</reference>
<evidence type="ECO:0008006" key="4">
    <source>
        <dbReference type="Google" id="ProtNLM"/>
    </source>
</evidence>
<evidence type="ECO:0000256" key="1">
    <source>
        <dbReference type="SAM" id="SignalP"/>
    </source>
</evidence>
<evidence type="ECO:0000313" key="2">
    <source>
        <dbReference type="EMBL" id="MBI4725720.1"/>
    </source>
</evidence>
<keyword evidence="1" id="KW-0732">Signal</keyword>
<feature type="chain" id="PRO_5037783568" description="Transporter" evidence="1">
    <location>
        <begin position="21"/>
        <end position="340"/>
    </location>
</feature>
<dbReference type="Proteomes" id="UP000736328">
    <property type="component" value="Unassembled WGS sequence"/>
</dbReference>